<dbReference type="RefSeq" id="XP_030631073.1">
    <property type="nucleotide sequence ID" value="XM_030775213.1"/>
</dbReference>
<dbReference type="Gene3D" id="2.30.39.10">
    <property type="entry name" value="Alpha-1-antitrypsin, domain 1"/>
    <property type="match status" value="1"/>
</dbReference>
<name>A0A6J2VGU7_CHACN</name>
<dbReference type="InterPro" id="IPR013106">
    <property type="entry name" value="Ig_V-set"/>
</dbReference>
<dbReference type="SMART" id="SM00093">
    <property type="entry name" value="SERPIN"/>
    <property type="match status" value="1"/>
</dbReference>
<sequence length="604" mass="67627">MLHVLLLLLLELSSSVSGLTVPRGSSFTLSCVSEDGPVVSNAEYYWSFKPKLSSDSPHTDLTQNETGSTLTLTKVGSEHEGVYMCVTKGEHGEDYVKMRTTYKLELEDPIFISWIRIEAQEAANVMLPCMSSPSYRPPAAAFWNRGMFEHMQKLQPKEFTVEGSHVTWAFSEPRDRDWSIMIANVTEDDSGMYECEIRWDSYKSTFLLELKVIPAPPPRCLNHKSPWEPCTTESRSSKAILQESLTEFSLRVYSHLRSRKQTGNLLFSPISIAGALSHLLLGARGKTRADLEDALSLPAPSSCVHSQMKTLREEIRKSLTTASHIYYSSEHRLGEAFINQSQEFYSAAPEKLTNDSEKNVKMINDWVAEKTNSKITHLVDSVAPDTQLLLLNAVYFNGKWKMKFDSKVKQGQFHTLSGDMIVVPVLYSSKYKVSIGYDPKLKAQVAMLPLTDKNSLFILVPSINSEKELVAMEQNMNFDSVKSMVKSMHEISPQSAEVTLPKIKLDQRTDIADLLEKMGLSELFYSPNLCALFPDDSAAPLILSDAQHRASLTLSETGVEAAAATSISFSRSYSSFSAMQPFVLLLWSDRADCPLFMGRVTDPR</sequence>
<reference evidence="6 7" key="1">
    <citation type="submission" date="2025-04" db="UniProtKB">
        <authorList>
            <consortium name="RefSeq"/>
        </authorList>
    </citation>
    <scope>IDENTIFICATION</scope>
</reference>
<feature type="chain" id="PRO_5044642759" evidence="3">
    <location>
        <begin position="19"/>
        <end position="604"/>
    </location>
</feature>
<evidence type="ECO:0000259" key="4">
    <source>
        <dbReference type="PROSITE" id="PS50835"/>
    </source>
</evidence>
<dbReference type="CTD" id="710"/>
<dbReference type="AlphaFoldDB" id="A0A6J2VGU7"/>
<feature type="domain" description="Ig-like" evidence="4">
    <location>
        <begin position="109"/>
        <end position="197"/>
    </location>
</feature>
<dbReference type="Pfam" id="PF00079">
    <property type="entry name" value="Serpin"/>
    <property type="match status" value="1"/>
</dbReference>
<keyword evidence="3" id="KW-0732">Signal</keyword>
<dbReference type="InterPro" id="IPR023796">
    <property type="entry name" value="Serpin_dom"/>
</dbReference>
<dbReference type="InterPro" id="IPR042185">
    <property type="entry name" value="Serpin_sf_2"/>
</dbReference>
<dbReference type="Gene3D" id="3.30.497.10">
    <property type="entry name" value="Antithrombin, subunit I, domain 2"/>
    <property type="match status" value="1"/>
</dbReference>
<dbReference type="SMART" id="SM00409">
    <property type="entry name" value="IG"/>
    <property type="match status" value="2"/>
</dbReference>
<dbReference type="InterPro" id="IPR036186">
    <property type="entry name" value="Serpin_sf"/>
</dbReference>
<feature type="domain" description="Ig-like" evidence="4">
    <location>
        <begin position="10"/>
        <end position="101"/>
    </location>
</feature>
<keyword evidence="1" id="KW-0393">Immunoglobulin domain</keyword>
<organism evidence="5 7">
    <name type="scientific">Chanos chanos</name>
    <name type="common">Milkfish</name>
    <name type="synonym">Mugil chanos</name>
    <dbReference type="NCBI Taxonomy" id="29144"/>
    <lineage>
        <taxon>Eukaryota</taxon>
        <taxon>Metazoa</taxon>
        <taxon>Chordata</taxon>
        <taxon>Craniata</taxon>
        <taxon>Vertebrata</taxon>
        <taxon>Euteleostomi</taxon>
        <taxon>Actinopterygii</taxon>
        <taxon>Neopterygii</taxon>
        <taxon>Teleostei</taxon>
        <taxon>Ostariophysi</taxon>
        <taxon>Gonorynchiformes</taxon>
        <taxon>Chanidae</taxon>
        <taxon>Chanos</taxon>
    </lineage>
</organism>
<dbReference type="RefSeq" id="XP_030631071.1">
    <property type="nucleotide sequence ID" value="XM_030775211.1"/>
</dbReference>
<dbReference type="InterPro" id="IPR042178">
    <property type="entry name" value="Serpin_sf_1"/>
</dbReference>
<protein>
    <submittedName>
        <fullName evidence="6 7">Plasma protease C1 inhibitor</fullName>
    </submittedName>
</protein>
<dbReference type="InterPro" id="IPR036179">
    <property type="entry name" value="Ig-like_dom_sf"/>
</dbReference>
<dbReference type="Proteomes" id="UP000504632">
    <property type="component" value="Chromosome 5"/>
</dbReference>
<comment type="similarity">
    <text evidence="2">Belongs to the serpin family.</text>
</comment>
<gene>
    <name evidence="6 7" type="primary">serping1</name>
</gene>
<feature type="signal peptide" evidence="3">
    <location>
        <begin position="1"/>
        <end position="18"/>
    </location>
</feature>
<dbReference type="CDD" id="cd00096">
    <property type="entry name" value="Ig"/>
    <property type="match status" value="1"/>
</dbReference>
<evidence type="ECO:0000313" key="7">
    <source>
        <dbReference type="RefSeq" id="XP_030631073.1"/>
    </source>
</evidence>
<dbReference type="InterPro" id="IPR000215">
    <property type="entry name" value="Serpin_fam"/>
</dbReference>
<evidence type="ECO:0000256" key="2">
    <source>
        <dbReference type="RuleBase" id="RU000411"/>
    </source>
</evidence>
<dbReference type="Gene3D" id="2.60.40.10">
    <property type="entry name" value="Immunoglobulins"/>
    <property type="match status" value="2"/>
</dbReference>
<dbReference type="SUPFAM" id="SSF48726">
    <property type="entry name" value="Immunoglobulin"/>
    <property type="match status" value="2"/>
</dbReference>
<dbReference type="SUPFAM" id="SSF56574">
    <property type="entry name" value="Serpins"/>
    <property type="match status" value="1"/>
</dbReference>
<evidence type="ECO:0000256" key="3">
    <source>
        <dbReference type="SAM" id="SignalP"/>
    </source>
</evidence>
<keyword evidence="5" id="KW-1185">Reference proteome</keyword>
<proteinExistence type="inferred from homology"/>
<dbReference type="GeneID" id="115812724"/>
<dbReference type="GO" id="GO:0004867">
    <property type="term" value="F:serine-type endopeptidase inhibitor activity"/>
    <property type="evidence" value="ECO:0007669"/>
    <property type="project" value="InterPro"/>
</dbReference>
<accession>A0A6J2VGU7</accession>
<evidence type="ECO:0000313" key="6">
    <source>
        <dbReference type="RefSeq" id="XP_030631071.1"/>
    </source>
</evidence>
<dbReference type="InterPro" id="IPR003599">
    <property type="entry name" value="Ig_sub"/>
</dbReference>
<evidence type="ECO:0000313" key="5">
    <source>
        <dbReference type="Proteomes" id="UP000504632"/>
    </source>
</evidence>
<dbReference type="OrthoDB" id="6433428at2759"/>
<dbReference type="InterPro" id="IPR013783">
    <property type="entry name" value="Ig-like_fold"/>
</dbReference>
<dbReference type="PANTHER" id="PTHR11461">
    <property type="entry name" value="SERINE PROTEASE INHIBITOR, SERPIN"/>
    <property type="match status" value="1"/>
</dbReference>
<dbReference type="Pfam" id="PF00047">
    <property type="entry name" value="ig"/>
    <property type="match status" value="1"/>
</dbReference>
<dbReference type="PROSITE" id="PS50835">
    <property type="entry name" value="IG_LIKE"/>
    <property type="match status" value="2"/>
</dbReference>
<dbReference type="PANTHER" id="PTHR11461:SF159">
    <property type="entry name" value="PLASMA PROTEASE C1 INHIBITOR"/>
    <property type="match status" value="1"/>
</dbReference>
<dbReference type="GO" id="GO:0005615">
    <property type="term" value="C:extracellular space"/>
    <property type="evidence" value="ECO:0007669"/>
    <property type="project" value="InterPro"/>
</dbReference>
<evidence type="ECO:0000256" key="1">
    <source>
        <dbReference type="ARBA" id="ARBA00023319"/>
    </source>
</evidence>
<dbReference type="InterPro" id="IPR013151">
    <property type="entry name" value="Immunoglobulin_dom"/>
</dbReference>
<dbReference type="InterPro" id="IPR007110">
    <property type="entry name" value="Ig-like_dom"/>
</dbReference>
<dbReference type="Pfam" id="PF07686">
    <property type="entry name" value="V-set"/>
    <property type="match status" value="1"/>
</dbReference>